<feature type="region of interest" description="Disordered" evidence="1">
    <location>
        <begin position="67"/>
        <end position="88"/>
    </location>
</feature>
<feature type="region of interest" description="Disordered" evidence="1">
    <location>
        <begin position="184"/>
        <end position="239"/>
    </location>
</feature>
<dbReference type="EMBL" id="JASFZW010000003">
    <property type="protein sequence ID" value="KAK2078982.1"/>
    <property type="molecule type" value="Genomic_DNA"/>
</dbReference>
<reference evidence="2" key="1">
    <citation type="submission" date="2021-01" db="EMBL/GenBank/DDBJ databases">
        <authorList>
            <person name="Eckstrom K.M.E."/>
        </authorList>
    </citation>
    <scope>NUCLEOTIDE SEQUENCE</scope>
    <source>
        <strain evidence="2">UVCC 0001</strain>
    </source>
</reference>
<feature type="compositionally biased region" description="Low complexity" evidence="1">
    <location>
        <begin position="75"/>
        <end position="88"/>
    </location>
</feature>
<dbReference type="PANTHER" id="PTHR13138">
    <property type="entry name" value="PROTEIN LIN1"/>
    <property type="match status" value="1"/>
</dbReference>
<evidence type="ECO:0000313" key="3">
    <source>
        <dbReference type="Proteomes" id="UP001255856"/>
    </source>
</evidence>
<proteinExistence type="predicted"/>
<dbReference type="InterPro" id="IPR039905">
    <property type="entry name" value="CD2BP2/Lin1"/>
</dbReference>
<evidence type="ECO:0000256" key="1">
    <source>
        <dbReference type="SAM" id="MobiDB-lite"/>
    </source>
</evidence>
<evidence type="ECO:0000313" key="2">
    <source>
        <dbReference type="EMBL" id="KAK2078982.1"/>
    </source>
</evidence>
<keyword evidence="3" id="KW-1185">Reference proteome</keyword>
<organism evidence="2 3">
    <name type="scientific">Prototheca wickerhamii</name>
    <dbReference type="NCBI Taxonomy" id="3111"/>
    <lineage>
        <taxon>Eukaryota</taxon>
        <taxon>Viridiplantae</taxon>
        <taxon>Chlorophyta</taxon>
        <taxon>core chlorophytes</taxon>
        <taxon>Trebouxiophyceae</taxon>
        <taxon>Chlorellales</taxon>
        <taxon>Chlorellaceae</taxon>
        <taxon>Prototheca</taxon>
    </lineage>
</organism>
<accession>A0AAD9IMH2</accession>
<dbReference type="PANTHER" id="PTHR13138:SF3">
    <property type="entry name" value="CD2 ANTIGEN CYTOPLASMIC TAIL-BINDING PROTEIN 2"/>
    <property type="match status" value="1"/>
</dbReference>
<dbReference type="GO" id="GO:0005682">
    <property type="term" value="C:U5 snRNP"/>
    <property type="evidence" value="ECO:0007669"/>
    <property type="project" value="InterPro"/>
</dbReference>
<protein>
    <submittedName>
        <fullName evidence="2">Uncharacterized protein</fullName>
    </submittedName>
</protein>
<dbReference type="AlphaFoldDB" id="A0AAD9IMH2"/>
<comment type="caution">
    <text evidence="2">The sequence shown here is derived from an EMBL/GenBank/DDBJ whole genome shotgun (WGS) entry which is preliminary data.</text>
</comment>
<dbReference type="Proteomes" id="UP001255856">
    <property type="component" value="Unassembled WGS sequence"/>
</dbReference>
<sequence length="282" mass="30140">MAAIQRAKRRKDALLRTLEHAARLEPFHLKRERAQGHFDPETGAYVPHAAERPIVADAWADELPVLENEEEDDASSSASDDAGDVAGLLDADNEEDPVALRHMCGALRPGETILGALRRIGRQRREAPSSAAFKRSTMTPEASAAFERLTDAGAKLMRVSGDFAGRRPEPARAAEPEVDMFAAEDDNGTASPATPRDAPGEGAAHASLPAPPLGDGAAQRDSPAAEEAPRIPDGFQPDPSTGVWVNAHLGCTFDPVTQVYGDIGTGLQYLWRDGQYHPVGLT</sequence>
<name>A0AAD9IMH2_PROWI</name>
<gene>
    <name evidence="2" type="ORF">QBZ16_002672</name>
</gene>